<dbReference type="PANTHER" id="PTHR46608">
    <property type="entry name" value="T-CELL IMMUNOGLOBULIN AND MUCIN DOMAIN-CONTAINING PROTEIN 4"/>
    <property type="match status" value="1"/>
</dbReference>
<dbReference type="SUPFAM" id="SSF48726">
    <property type="entry name" value="Immunoglobulin"/>
    <property type="match status" value="1"/>
</dbReference>
<feature type="region of interest" description="Disordered" evidence="1">
    <location>
        <begin position="82"/>
        <end position="126"/>
    </location>
</feature>
<dbReference type="PROSITE" id="PS50835">
    <property type="entry name" value="IG_LIKE"/>
    <property type="match status" value="1"/>
</dbReference>
<name>A0ABN9FV22_9NEOB</name>
<dbReference type="PANTHER" id="PTHR46608:SF3">
    <property type="entry name" value="T-CELL IMMUNOGLOBULIN AND MUCIN DOMAIN-CONTAINING PROTEIN 4"/>
    <property type="match status" value="1"/>
</dbReference>
<dbReference type="Gene3D" id="2.60.40.10">
    <property type="entry name" value="Immunoglobulins"/>
    <property type="match status" value="1"/>
</dbReference>
<protein>
    <recommendedName>
        <fullName evidence="3">Ig-like domain-containing protein</fullName>
    </recommendedName>
</protein>
<keyword evidence="2" id="KW-0472">Membrane</keyword>
<comment type="caution">
    <text evidence="4">The sequence shown here is derived from an EMBL/GenBank/DDBJ whole genome shotgun (WGS) entry which is preliminary data.</text>
</comment>
<organism evidence="4 5">
    <name type="scientific">Staurois parvus</name>
    <dbReference type="NCBI Taxonomy" id="386267"/>
    <lineage>
        <taxon>Eukaryota</taxon>
        <taxon>Metazoa</taxon>
        <taxon>Chordata</taxon>
        <taxon>Craniata</taxon>
        <taxon>Vertebrata</taxon>
        <taxon>Euteleostomi</taxon>
        <taxon>Amphibia</taxon>
        <taxon>Batrachia</taxon>
        <taxon>Anura</taxon>
        <taxon>Neobatrachia</taxon>
        <taxon>Ranoidea</taxon>
        <taxon>Ranidae</taxon>
        <taxon>Staurois</taxon>
    </lineage>
</organism>
<dbReference type="Proteomes" id="UP001162483">
    <property type="component" value="Unassembled WGS sequence"/>
</dbReference>
<gene>
    <name evidence="4" type="ORF">SPARVUS_LOCUS12901881</name>
</gene>
<accession>A0ABN9FV22</accession>
<evidence type="ECO:0000313" key="5">
    <source>
        <dbReference type="Proteomes" id="UP001162483"/>
    </source>
</evidence>
<feature type="compositionally biased region" description="Polar residues" evidence="1">
    <location>
        <begin position="163"/>
        <end position="182"/>
    </location>
</feature>
<evidence type="ECO:0000313" key="4">
    <source>
        <dbReference type="EMBL" id="CAI9600955.1"/>
    </source>
</evidence>
<feature type="transmembrane region" description="Helical" evidence="2">
    <location>
        <begin position="271"/>
        <end position="295"/>
    </location>
</feature>
<dbReference type="PRINTS" id="PR01217">
    <property type="entry name" value="PRICHEXTENSN"/>
</dbReference>
<dbReference type="InterPro" id="IPR013106">
    <property type="entry name" value="Ig_V-set"/>
</dbReference>
<feature type="domain" description="Ig-like" evidence="3">
    <location>
        <begin position="1"/>
        <end position="77"/>
    </location>
</feature>
<proteinExistence type="predicted"/>
<dbReference type="EMBL" id="CATNWA010017501">
    <property type="protein sequence ID" value="CAI9600955.1"/>
    <property type="molecule type" value="Genomic_DNA"/>
</dbReference>
<dbReference type="Pfam" id="PF07686">
    <property type="entry name" value="V-set"/>
    <property type="match status" value="1"/>
</dbReference>
<keyword evidence="2" id="KW-1133">Transmembrane helix</keyword>
<dbReference type="InterPro" id="IPR013783">
    <property type="entry name" value="Ig-like_fold"/>
</dbReference>
<feature type="compositionally biased region" description="Low complexity" evidence="1">
    <location>
        <begin position="93"/>
        <end position="126"/>
    </location>
</feature>
<sequence>MCWGQGSCPKSKCNDVLIWTDGYQVTHRSSDRYHLNDNIARGQISLTISQARMSDAGMYCCRIEHHGWFNDEKKSIQLDMEKAPTTTPPTTTPPTTARRTTPKTTRPPVRKTTPPPKTAKATTPPATTVKAMTLLPTPEIIYTPPPTPARTTIIVPTDKETIETSTVPTAERTTTPQPTPAGSTAAPAVKTTTPPFTTPIDETTTEAKPLSTEPYVICDFSEEMIHPHEAFDHHHPRSTLPSQPAPHSSENGNSDLFSGNITTEVKEESGLAVHMLITAVCVSVIVLVVASLLILKCRGKERGRYLFGLDPNLELVNHAEAPLSETDIEISQTVTLEVDKVEADKPTF</sequence>
<dbReference type="InterPro" id="IPR036179">
    <property type="entry name" value="Ig-like_dom_sf"/>
</dbReference>
<feature type="region of interest" description="Disordered" evidence="1">
    <location>
        <begin position="232"/>
        <end position="256"/>
    </location>
</feature>
<feature type="compositionally biased region" description="Polar residues" evidence="1">
    <location>
        <begin position="239"/>
        <end position="256"/>
    </location>
</feature>
<reference evidence="4" key="1">
    <citation type="submission" date="2023-05" db="EMBL/GenBank/DDBJ databases">
        <authorList>
            <person name="Stuckert A."/>
        </authorList>
    </citation>
    <scope>NUCLEOTIDE SEQUENCE</scope>
</reference>
<dbReference type="InterPro" id="IPR007110">
    <property type="entry name" value="Ig-like_dom"/>
</dbReference>
<keyword evidence="5" id="KW-1185">Reference proteome</keyword>
<evidence type="ECO:0000256" key="2">
    <source>
        <dbReference type="SAM" id="Phobius"/>
    </source>
</evidence>
<feature type="compositionally biased region" description="Low complexity" evidence="1">
    <location>
        <begin position="184"/>
        <end position="202"/>
    </location>
</feature>
<keyword evidence="2" id="KW-0812">Transmembrane</keyword>
<evidence type="ECO:0000259" key="3">
    <source>
        <dbReference type="PROSITE" id="PS50835"/>
    </source>
</evidence>
<evidence type="ECO:0000256" key="1">
    <source>
        <dbReference type="SAM" id="MobiDB-lite"/>
    </source>
</evidence>
<feature type="region of interest" description="Disordered" evidence="1">
    <location>
        <begin position="162"/>
        <end position="208"/>
    </location>
</feature>